<sequence>MITSRTELAAEFRQNTMFAGLLAERERLKVLAAFDTTHPRAARSA</sequence>
<dbReference type="RefSeq" id="WP_223100644.1">
    <property type="nucleotide sequence ID" value="NZ_CP061913.1"/>
</dbReference>
<reference evidence="1 2" key="1">
    <citation type="submission" date="2024-09" db="EMBL/GenBank/DDBJ databases">
        <authorList>
            <person name="Sun Q."/>
            <person name="Mori K."/>
        </authorList>
    </citation>
    <scope>NUCLEOTIDE SEQUENCE [LARGE SCALE GENOMIC DNA]</scope>
    <source>
        <strain evidence="1 2">JCM 3307</strain>
    </source>
</reference>
<dbReference type="EMBL" id="JBHMCA010000053">
    <property type="protein sequence ID" value="MFB9447490.1"/>
    <property type="molecule type" value="Genomic_DNA"/>
</dbReference>
<proteinExistence type="predicted"/>
<accession>A0ABV5MF63</accession>
<protein>
    <submittedName>
        <fullName evidence="1">Uncharacterized protein</fullName>
    </submittedName>
</protein>
<keyword evidence="2" id="KW-1185">Reference proteome</keyword>
<name>A0ABV5MF63_9ACTN</name>
<dbReference type="Proteomes" id="UP001589608">
    <property type="component" value="Unassembled WGS sequence"/>
</dbReference>
<evidence type="ECO:0000313" key="2">
    <source>
        <dbReference type="Proteomes" id="UP001589608"/>
    </source>
</evidence>
<organism evidence="1 2">
    <name type="scientific">Dactylosporangium vinaceum</name>
    <dbReference type="NCBI Taxonomy" id="53362"/>
    <lineage>
        <taxon>Bacteria</taxon>
        <taxon>Bacillati</taxon>
        <taxon>Actinomycetota</taxon>
        <taxon>Actinomycetes</taxon>
        <taxon>Micromonosporales</taxon>
        <taxon>Micromonosporaceae</taxon>
        <taxon>Dactylosporangium</taxon>
    </lineage>
</organism>
<gene>
    <name evidence="1" type="ORF">ACFFTR_30720</name>
</gene>
<evidence type="ECO:0000313" key="1">
    <source>
        <dbReference type="EMBL" id="MFB9447490.1"/>
    </source>
</evidence>
<comment type="caution">
    <text evidence="1">The sequence shown here is derived from an EMBL/GenBank/DDBJ whole genome shotgun (WGS) entry which is preliminary data.</text>
</comment>